<comment type="caution">
    <text evidence="1">The sequence shown here is derived from an EMBL/GenBank/DDBJ whole genome shotgun (WGS) entry which is preliminary data.</text>
</comment>
<dbReference type="AlphaFoldDB" id="A0A256G3T8"/>
<organism evidence="1 2">
    <name type="scientific">Brucella pseudogrignonensis</name>
    <dbReference type="NCBI Taxonomy" id="419475"/>
    <lineage>
        <taxon>Bacteria</taxon>
        <taxon>Pseudomonadati</taxon>
        <taxon>Pseudomonadota</taxon>
        <taxon>Alphaproteobacteria</taxon>
        <taxon>Hyphomicrobiales</taxon>
        <taxon>Brucellaceae</taxon>
        <taxon>Brucella/Ochrobactrum group</taxon>
        <taxon>Brucella</taxon>
    </lineage>
</organism>
<evidence type="ECO:0000313" key="1">
    <source>
        <dbReference type="EMBL" id="OYR21650.1"/>
    </source>
</evidence>
<name>A0A256G3T8_9HYPH</name>
<sequence length="41" mass="4793">MSRKSGNRFSDNDMHEIKDENGRIAAAFSIYLSKFPDKRLF</sequence>
<accession>A0A256G3T8</accession>
<evidence type="ECO:0000313" key="2">
    <source>
        <dbReference type="Proteomes" id="UP000216188"/>
    </source>
</evidence>
<protein>
    <submittedName>
        <fullName evidence="1">Uncharacterized protein</fullName>
    </submittedName>
</protein>
<gene>
    <name evidence="1" type="ORF">CEV34_4859</name>
</gene>
<reference evidence="1 2" key="1">
    <citation type="submission" date="2017-07" db="EMBL/GenBank/DDBJ databases">
        <title>Phylogenetic study on the rhizospheric bacterium Ochrobactrum sp. A44.</title>
        <authorList>
            <person name="Krzyzanowska D.M."/>
            <person name="Ossowicki A."/>
            <person name="Rajewska M."/>
            <person name="Maciag T."/>
            <person name="Kaczynski Z."/>
            <person name="Czerwicka M."/>
            <person name="Jafra S."/>
        </authorList>
    </citation>
    <scope>NUCLEOTIDE SEQUENCE [LARGE SCALE GENOMIC DNA]</scope>
    <source>
        <strain evidence="1 2">CCUG 30717</strain>
    </source>
</reference>
<keyword evidence="2" id="KW-1185">Reference proteome</keyword>
<proteinExistence type="predicted"/>
<dbReference type="Proteomes" id="UP000216188">
    <property type="component" value="Unassembled WGS sequence"/>
</dbReference>
<dbReference type="EMBL" id="NNRM01000047">
    <property type="protein sequence ID" value="OYR21650.1"/>
    <property type="molecule type" value="Genomic_DNA"/>
</dbReference>